<protein>
    <recommendedName>
        <fullName evidence="3">non-specific serine/threonine protein kinase</fullName>
        <ecNumber evidence="3">2.7.11.1</ecNumber>
    </recommendedName>
</protein>
<keyword evidence="8" id="KW-0547">Nucleotide-binding</keyword>
<keyword evidence="18" id="KW-1185">Reference proteome</keyword>
<evidence type="ECO:0000313" key="17">
    <source>
        <dbReference type="EMBL" id="GAQ79649.1"/>
    </source>
</evidence>
<dbReference type="Gene3D" id="3.30.200.20">
    <property type="entry name" value="Phosphorylase Kinase, domain 1"/>
    <property type="match status" value="1"/>
</dbReference>
<keyword evidence="9 17" id="KW-0418">Kinase</keyword>
<evidence type="ECO:0000256" key="10">
    <source>
        <dbReference type="ARBA" id="ARBA00022801"/>
    </source>
</evidence>
<dbReference type="Gene3D" id="1.10.510.10">
    <property type="entry name" value="Transferase(Phosphotransferase) domain 1"/>
    <property type="match status" value="1"/>
</dbReference>
<dbReference type="PROSITE" id="PS00109">
    <property type="entry name" value="PROTEIN_KINASE_TYR"/>
    <property type="match status" value="1"/>
</dbReference>
<evidence type="ECO:0000256" key="8">
    <source>
        <dbReference type="ARBA" id="ARBA00022741"/>
    </source>
</evidence>
<keyword evidence="12" id="KW-0539">Nucleus</keyword>
<proteinExistence type="inferred from homology"/>
<comment type="subcellular location">
    <subcellularLocation>
        <location evidence="1">Nucleus</location>
    </subcellularLocation>
</comment>
<dbReference type="OrthoDB" id="3399at2759"/>
<evidence type="ECO:0000313" key="18">
    <source>
        <dbReference type="Proteomes" id="UP000054558"/>
    </source>
</evidence>
<evidence type="ECO:0000256" key="13">
    <source>
        <dbReference type="ARBA" id="ARBA00047899"/>
    </source>
</evidence>
<dbReference type="OMA" id="HKLYMEY"/>
<dbReference type="InterPro" id="IPR008266">
    <property type="entry name" value="Tyr_kinase_AS"/>
</dbReference>
<evidence type="ECO:0000256" key="6">
    <source>
        <dbReference type="ARBA" id="ARBA00022679"/>
    </source>
</evidence>
<organism evidence="17 18">
    <name type="scientific">Klebsormidium nitens</name>
    <name type="common">Green alga</name>
    <name type="synonym">Ulothrix nitens</name>
    <dbReference type="NCBI Taxonomy" id="105231"/>
    <lineage>
        <taxon>Eukaryota</taxon>
        <taxon>Viridiplantae</taxon>
        <taxon>Streptophyta</taxon>
        <taxon>Klebsormidiophyceae</taxon>
        <taxon>Klebsormidiales</taxon>
        <taxon>Klebsormidiaceae</taxon>
        <taxon>Klebsormidium</taxon>
    </lineage>
</organism>
<evidence type="ECO:0000256" key="15">
    <source>
        <dbReference type="SAM" id="MobiDB-lite"/>
    </source>
</evidence>
<comment type="catalytic activity">
    <reaction evidence="14">
        <text>L-seryl-[protein] + ATP = O-phospho-L-seryl-[protein] + ADP + H(+)</text>
        <dbReference type="Rhea" id="RHEA:17989"/>
        <dbReference type="Rhea" id="RHEA-COMP:9863"/>
        <dbReference type="Rhea" id="RHEA-COMP:11604"/>
        <dbReference type="ChEBI" id="CHEBI:15378"/>
        <dbReference type="ChEBI" id="CHEBI:29999"/>
        <dbReference type="ChEBI" id="CHEBI:30616"/>
        <dbReference type="ChEBI" id="CHEBI:83421"/>
        <dbReference type="ChEBI" id="CHEBI:456216"/>
        <dbReference type="EC" id="2.7.11.1"/>
    </reaction>
</comment>
<gene>
    <name evidence="17" type="ORF">KFL_000350060</name>
</gene>
<keyword evidence="6" id="KW-0808">Transferase</keyword>
<keyword evidence="11" id="KW-0067">ATP-binding</keyword>
<dbReference type="InterPro" id="IPR022495">
    <property type="entry name" value="Bud32"/>
</dbReference>
<feature type="domain" description="Protein kinase" evidence="16">
    <location>
        <begin position="23"/>
        <end position="238"/>
    </location>
</feature>
<keyword evidence="7" id="KW-0819">tRNA processing</keyword>
<dbReference type="GO" id="GO:0005634">
    <property type="term" value="C:nucleus"/>
    <property type="evidence" value="ECO:0000318"/>
    <property type="project" value="GO_Central"/>
</dbReference>
<evidence type="ECO:0000256" key="12">
    <source>
        <dbReference type="ARBA" id="ARBA00023242"/>
    </source>
</evidence>
<reference evidence="17 18" key="1">
    <citation type="journal article" date="2014" name="Nat. Commun.">
        <title>Klebsormidium flaccidum genome reveals primary factors for plant terrestrial adaptation.</title>
        <authorList>
            <person name="Hori K."/>
            <person name="Maruyama F."/>
            <person name="Fujisawa T."/>
            <person name="Togashi T."/>
            <person name="Yamamoto N."/>
            <person name="Seo M."/>
            <person name="Sato S."/>
            <person name="Yamada T."/>
            <person name="Mori H."/>
            <person name="Tajima N."/>
            <person name="Moriyama T."/>
            <person name="Ikeuchi M."/>
            <person name="Watanabe M."/>
            <person name="Wada H."/>
            <person name="Kobayashi K."/>
            <person name="Saito M."/>
            <person name="Masuda T."/>
            <person name="Sasaki-Sekimoto Y."/>
            <person name="Mashiguchi K."/>
            <person name="Awai K."/>
            <person name="Shimojima M."/>
            <person name="Masuda S."/>
            <person name="Iwai M."/>
            <person name="Nobusawa T."/>
            <person name="Narise T."/>
            <person name="Kondo S."/>
            <person name="Saito H."/>
            <person name="Sato R."/>
            <person name="Murakawa M."/>
            <person name="Ihara Y."/>
            <person name="Oshima-Yamada Y."/>
            <person name="Ohtaka K."/>
            <person name="Satoh M."/>
            <person name="Sonobe K."/>
            <person name="Ishii M."/>
            <person name="Ohtani R."/>
            <person name="Kanamori-Sato M."/>
            <person name="Honoki R."/>
            <person name="Miyazaki D."/>
            <person name="Mochizuki H."/>
            <person name="Umetsu J."/>
            <person name="Higashi K."/>
            <person name="Shibata D."/>
            <person name="Kamiya Y."/>
            <person name="Sato N."/>
            <person name="Nakamura Y."/>
            <person name="Tabata S."/>
            <person name="Ida S."/>
            <person name="Kurokawa K."/>
            <person name="Ohta H."/>
        </authorList>
    </citation>
    <scope>NUCLEOTIDE SEQUENCE [LARGE SCALE GENOMIC DNA]</scope>
    <source>
        <strain evidence="17 18">NIES-2285</strain>
    </source>
</reference>
<feature type="region of interest" description="Disordered" evidence="15">
    <location>
        <begin position="1"/>
        <end position="23"/>
    </location>
</feature>
<keyword evidence="4" id="KW-0723">Serine/threonine-protein kinase</keyword>
<evidence type="ECO:0000256" key="1">
    <source>
        <dbReference type="ARBA" id="ARBA00004123"/>
    </source>
</evidence>
<dbReference type="GO" id="GO:0004674">
    <property type="term" value="F:protein serine/threonine kinase activity"/>
    <property type="evidence" value="ECO:0000318"/>
    <property type="project" value="GO_Central"/>
</dbReference>
<dbReference type="Pfam" id="PF00069">
    <property type="entry name" value="Pkinase"/>
    <property type="match status" value="1"/>
</dbReference>
<keyword evidence="10" id="KW-0378">Hydrolase</keyword>
<keyword evidence="5" id="KW-0597">Phosphoprotein</keyword>
<sequence>MTDPGAMEADGPRTSDATAAVEPPRGELLNQGAEARVFVSTYLGRPAVIKQRFSKKYRHPTLDAKLTSRRLTGEARSLAKARKLGVLTPTLYAVDPAASTLTLERVEGRSLKDLLLAETLTHEDPEIQRLAESIGACVARLHDGGLVHGDLTTSNILVRPDGQVVLIDFGLAANSTLTEDKGVDLYVLERAFLSAHSRSGDVFSLVLASYKKSSKFWSSVLNRFAEVRARGRKRAMVG</sequence>
<dbReference type="FunFam" id="1.10.510.10:FF:000323">
    <property type="entry name" value="TP53-regulating kinase, putative"/>
    <property type="match status" value="1"/>
</dbReference>
<dbReference type="Proteomes" id="UP000054558">
    <property type="component" value="Unassembled WGS sequence"/>
</dbReference>
<evidence type="ECO:0000256" key="14">
    <source>
        <dbReference type="ARBA" id="ARBA00048679"/>
    </source>
</evidence>
<dbReference type="GO" id="GO:0005524">
    <property type="term" value="F:ATP binding"/>
    <property type="evidence" value="ECO:0007669"/>
    <property type="project" value="UniProtKB-KW"/>
</dbReference>
<dbReference type="SUPFAM" id="SSF56112">
    <property type="entry name" value="Protein kinase-like (PK-like)"/>
    <property type="match status" value="1"/>
</dbReference>
<dbReference type="STRING" id="105231.A0A1Y1HR44"/>
<dbReference type="InterPro" id="IPR011009">
    <property type="entry name" value="Kinase-like_dom_sf"/>
</dbReference>
<evidence type="ECO:0000259" key="16">
    <source>
        <dbReference type="PROSITE" id="PS50011"/>
    </source>
</evidence>
<evidence type="ECO:0000256" key="3">
    <source>
        <dbReference type="ARBA" id="ARBA00012513"/>
    </source>
</evidence>
<dbReference type="PANTHER" id="PTHR12209:SF0">
    <property type="entry name" value="EKC_KEOPS COMPLEX SUBUNIT TP53RK"/>
    <property type="match status" value="1"/>
</dbReference>
<evidence type="ECO:0000256" key="7">
    <source>
        <dbReference type="ARBA" id="ARBA00022694"/>
    </source>
</evidence>
<comment type="similarity">
    <text evidence="2">Belongs to the protein kinase superfamily. BUD32 family.</text>
</comment>
<evidence type="ECO:0000256" key="9">
    <source>
        <dbReference type="ARBA" id="ARBA00022777"/>
    </source>
</evidence>
<dbReference type="InterPro" id="IPR000719">
    <property type="entry name" value="Prot_kinase_dom"/>
</dbReference>
<dbReference type="PROSITE" id="PS50011">
    <property type="entry name" value="PROTEIN_KINASE_DOM"/>
    <property type="match status" value="1"/>
</dbReference>
<dbReference type="GO" id="GO:0016787">
    <property type="term" value="F:hydrolase activity"/>
    <property type="evidence" value="ECO:0007669"/>
    <property type="project" value="UniProtKB-KW"/>
</dbReference>
<dbReference type="GO" id="GO:0000408">
    <property type="term" value="C:EKC/KEOPS complex"/>
    <property type="evidence" value="ECO:0000318"/>
    <property type="project" value="GO_Central"/>
</dbReference>
<dbReference type="EC" id="2.7.11.1" evidence="3"/>
<name>A0A1Y1HR44_KLENI</name>
<dbReference type="SMART" id="SM00220">
    <property type="entry name" value="S_TKc"/>
    <property type="match status" value="1"/>
</dbReference>
<dbReference type="AlphaFoldDB" id="A0A1Y1HR44"/>
<dbReference type="PANTHER" id="PTHR12209">
    <property type="entry name" value="NON-SPECIFIC SERINE/THREONINE PROTEIN KINASE"/>
    <property type="match status" value="1"/>
</dbReference>
<evidence type="ECO:0000256" key="4">
    <source>
        <dbReference type="ARBA" id="ARBA00022527"/>
    </source>
</evidence>
<dbReference type="GO" id="GO:0070525">
    <property type="term" value="P:tRNA threonylcarbamoyladenosine metabolic process"/>
    <property type="evidence" value="ECO:0000318"/>
    <property type="project" value="GO_Central"/>
</dbReference>
<comment type="catalytic activity">
    <reaction evidence="13">
        <text>L-threonyl-[protein] + ATP = O-phospho-L-threonyl-[protein] + ADP + H(+)</text>
        <dbReference type="Rhea" id="RHEA:46608"/>
        <dbReference type="Rhea" id="RHEA-COMP:11060"/>
        <dbReference type="Rhea" id="RHEA-COMP:11605"/>
        <dbReference type="ChEBI" id="CHEBI:15378"/>
        <dbReference type="ChEBI" id="CHEBI:30013"/>
        <dbReference type="ChEBI" id="CHEBI:30616"/>
        <dbReference type="ChEBI" id="CHEBI:61977"/>
        <dbReference type="ChEBI" id="CHEBI:456216"/>
        <dbReference type="EC" id="2.7.11.1"/>
    </reaction>
</comment>
<dbReference type="EMBL" id="DF236984">
    <property type="protein sequence ID" value="GAQ79649.1"/>
    <property type="molecule type" value="Genomic_DNA"/>
</dbReference>
<evidence type="ECO:0000256" key="5">
    <source>
        <dbReference type="ARBA" id="ARBA00022553"/>
    </source>
</evidence>
<dbReference type="NCBIfam" id="TIGR03724">
    <property type="entry name" value="arch_bud32"/>
    <property type="match status" value="1"/>
</dbReference>
<dbReference type="FunFam" id="3.30.200.20:FF:000201">
    <property type="entry name" value="TP53-regulating kinase isoform X1"/>
    <property type="match status" value="1"/>
</dbReference>
<dbReference type="GO" id="GO:0008033">
    <property type="term" value="P:tRNA processing"/>
    <property type="evidence" value="ECO:0007669"/>
    <property type="project" value="UniProtKB-KW"/>
</dbReference>
<evidence type="ECO:0000256" key="2">
    <source>
        <dbReference type="ARBA" id="ARBA00010630"/>
    </source>
</evidence>
<accession>A0A1Y1HR44</accession>
<dbReference type="GO" id="GO:0005829">
    <property type="term" value="C:cytosol"/>
    <property type="evidence" value="ECO:0000318"/>
    <property type="project" value="GO_Central"/>
</dbReference>
<evidence type="ECO:0000256" key="11">
    <source>
        <dbReference type="ARBA" id="ARBA00022840"/>
    </source>
</evidence>